<name>A0A369Q812_9SPHN</name>
<evidence type="ECO:0000256" key="3">
    <source>
        <dbReference type="ARBA" id="ARBA00023157"/>
    </source>
</evidence>
<dbReference type="AlphaFoldDB" id="A0A369Q812"/>
<dbReference type="EMBL" id="QBKA01000002">
    <property type="protein sequence ID" value="RDC61021.1"/>
    <property type="molecule type" value="Genomic_DNA"/>
</dbReference>
<dbReference type="CDD" id="cd00498">
    <property type="entry name" value="Hsp33"/>
    <property type="match status" value="1"/>
</dbReference>
<dbReference type="GO" id="GO:0042026">
    <property type="term" value="P:protein refolding"/>
    <property type="evidence" value="ECO:0007669"/>
    <property type="project" value="TreeGrafter"/>
</dbReference>
<keyword evidence="4" id="KW-0143">Chaperone</keyword>
<keyword evidence="2" id="KW-0862">Zinc</keyword>
<dbReference type="SUPFAM" id="SSF118352">
    <property type="entry name" value="HSP33 redox switch-like"/>
    <property type="match status" value="1"/>
</dbReference>
<reference evidence="7 8" key="1">
    <citation type="submission" date="2018-04" db="EMBL/GenBank/DDBJ databases">
        <title>Altererythrobacter sp. HME9302 genome sequencing and assembly.</title>
        <authorList>
            <person name="Kang H."/>
            <person name="Kim H."/>
            <person name="Joh K."/>
        </authorList>
    </citation>
    <scope>NUCLEOTIDE SEQUENCE [LARGE SCALE GENOMIC DNA]</scope>
    <source>
        <strain evidence="7 8">HME9302</strain>
    </source>
</reference>
<dbReference type="GO" id="GO:0044183">
    <property type="term" value="F:protein folding chaperone"/>
    <property type="evidence" value="ECO:0007669"/>
    <property type="project" value="TreeGrafter"/>
</dbReference>
<dbReference type="PANTHER" id="PTHR30111:SF1">
    <property type="entry name" value="33 KDA CHAPERONIN"/>
    <property type="match status" value="1"/>
</dbReference>
<protein>
    <submittedName>
        <fullName evidence="7">33 kDa chaperonin</fullName>
    </submittedName>
</protein>
<dbReference type="Proteomes" id="UP000253727">
    <property type="component" value="Unassembled WGS sequence"/>
</dbReference>
<accession>A0A369Q812</accession>
<dbReference type="PIRSF" id="PIRSF005261">
    <property type="entry name" value="Heat_shock_Hsp33"/>
    <property type="match status" value="1"/>
</dbReference>
<sequence>MVAMTDTRRKAAPDGNPPAPGTAARVEDETYADQLLGFTIPSRNVRGRTVRLDRTIDTILSAHDYPPAITHLLAEALVLTALIGGLLKDAGDQMTIQAQTDGGVVRLLACDYKDGDIRGYVDFDDKALALLGANPSLDALFDKAYLAITFDRPESGGRYQGIVPLEGASLSAACEAYFVQSEQVPTLLRVAISSGKDGCLAAGLLLQYLPEGEDGRERLHVRLDHPEWEHVAIMGGSIRHEELLDRDLSMEALVWRLFHEEDEVRVERGSHLARGCRCSVAHYADVIGRFPEVERAEMRDDDGLIRVDCAFCSKVFEIAR</sequence>
<keyword evidence="5" id="KW-0676">Redox-active center</keyword>
<dbReference type="InterPro" id="IPR016154">
    <property type="entry name" value="Heat_shock_Hsp33_C"/>
</dbReference>
<dbReference type="Pfam" id="PF01430">
    <property type="entry name" value="HSP33"/>
    <property type="match status" value="1"/>
</dbReference>
<keyword evidence="3" id="KW-1015">Disulfide bond</keyword>
<dbReference type="Gene3D" id="1.10.287.480">
    <property type="entry name" value="helix hairpin bin"/>
    <property type="match status" value="1"/>
</dbReference>
<dbReference type="SUPFAM" id="SSF64397">
    <property type="entry name" value="Hsp33 domain"/>
    <property type="match status" value="1"/>
</dbReference>
<dbReference type="GO" id="GO:0051082">
    <property type="term" value="F:unfolded protein binding"/>
    <property type="evidence" value="ECO:0007669"/>
    <property type="project" value="InterPro"/>
</dbReference>
<feature type="compositionally biased region" description="Basic and acidic residues" evidence="6">
    <location>
        <begin position="1"/>
        <end position="12"/>
    </location>
</feature>
<keyword evidence="1" id="KW-0963">Cytoplasm</keyword>
<dbReference type="PANTHER" id="PTHR30111">
    <property type="entry name" value="33 KDA CHAPERONIN"/>
    <property type="match status" value="1"/>
</dbReference>
<comment type="caution">
    <text evidence="7">The sequence shown here is derived from an EMBL/GenBank/DDBJ whole genome shotgun (WGS) entry which is preliminary data.</text>
</comment>
<proteinExistence type="predicted"/>
<evidence type="ECO:0000313" key="7">
    <source>
        <dbReference type="EMBL" id="RDC61021.1"/>
    </source>
</evidence>
<evidence type="ECO:0000256" key="5">
    <source>
        <dbReference type="ARBA" id="ARBA00023284"/>
    </source>
</evidence>
<evidence type="ECO:0000313" key="8">
    <source>
        <dbReference type="Proteomes" id="UP000253727"/>
    </source>
</evidence>
<keyword evidence="8" id="KW-1185">Reference proteome</keyword>
<gene>
    <name evidence="7" type="ORF">HME9302_02238</name>
</gene>
<dbReference type="GO" id="GO:0005737">
    <property type="term" value="C:cytoplasm"/>
    <property type="evidence" value="ECO:0007669"/>
    <property type="project" value="InterPro"/>
</dbReference>
<organism evidence="7 8">
    <name type="scientific">Alteripontixanthobacter maritimus</name>
    <dbReference type="NCBI Taxonomy" id="2161824"/>
    <lineage>
        <taxon>Bacteria</taxon>
        <taxon>Pseudomonadati</taxon>
        <taxon>Pseudomonadota</taxon>
        <taxon>Alphaproteobacteria</taxon>
        <taxon>Sphingomonadales</taxon>
        <taxon>Erythrobacteraceae</taxon>
        <taxon>Alteripontixanthobacter</taxon>
    </lineage>
</organism>
<evidence type="ECO:0000256" key="1">
    <source>
        <dbReference type="ARBA" id="ARBA00022490"/>
    </source>
</evidence>
<evidence type="ECO:0000256" key="4">
    <source>
        <dbReference type="ARBA" id="ARBA00023186"/>
    </source>
</evidence>
<evidence type="ECO:0000256" key="6">
    <source>
        <dbReference type="SAM" id="MobiDB-lite"/>
    </source>
</evidence>
<dbReference type="InterPro" id="IPR000397">
    <property type="entry name" value="Heat_shock_Hsp33"/>
</dbReference>
<dbReference type="InterPro" id="IPR023212">
    <property type="entry name" value="Hsp33_helix_hairpin_bin_dom_sf"/>
</dbReference>
<evidence type="ECO:0000256" key="2">
    <source>
        <dbReference type="ARBA" id="ARBA00022833"/>
    </source>
</evidence>
<dbReference type="Gene3D" id="3.90.1280.10">
    <property type="entry name" value="HSP33 redox switch-like"/>
    <property type="match status" value="1"/>
</dbReference>
<dbReference type="Gene3D" id="3.55.30.10">
    <property type="entry name" value="Hsp33 domain"/>
    <property type="match status" value="1"/>
</dbReference>
<dbReference type="InterPro" id="IPR016153">
    <property type="entry name" value="Heat_shock_Hsp33_N"/>
</dbReference>
<feature type="region of interest" description="Disordered" evidence="6">
    <location>
        <begin position="1"/>
        <end position="25"/>
    </location>
</feature>